<gene>
    <name evidence="1" type="ORF">METZ01_LOCUS110745</name>
</gene>
<name>A0A381X050_9ZZZZ</name>
<protein>
    <submittedName>
        <fullName evidence="1">Uncharacterized protein</fullName>
    </submittedName>
</protein>
<accession>A0A381X050</accession>
<dbReference type="AlphaFoldDB" id="A0A381X050"/>
<dbReference type="EMBL" id="UINC01013391">
    <property type="protein sequence ID" value="SVA57891.1"/>
    <property type="molecule type" value="Genomic_DNA"/>
</dbReference>
<reference evidence="1" key="1">
    <citation type="submission" date="2018-05" db="EMBL/GenBank/DDBJ databases">
        <authorList>
            <person name="Lanie J.A."/>
            <person name="Ng W.-L."/>
            <person name="Kazmierczak K.M."/>
            <person name="Andrzejewski T.M."/>
            <person name="Davidsen T.M."/>
            <person name="Wayne K.J."/>
            <person name="Tettelin H."/>
            <person name="Glass J.I."/>
            <person name="Rusch D."/>
            <person name="Podicherti R."/>
            <person name="Tsui H.-C.T."/>
            <person name="Winkler M.E."/>
        </authorList>
    </citation>
    <scope>NUCLEOTIDE SEQUENCE</scope>
</reference>
<evidence type="ECO:0000313" key="1">
    <source>
        <dbReference type="EMBL" id="SVA57891.1"/>
    </source>
</evidence>
<proteinExistence type="predicted"/>
<feature type="non-terminal residue" evidence="1">
    <location>
        <position position="1"/>
    </location>
</feature>
<organism evidence="1">
    <name type="scientific">marine metagenome</name>
    <dbReference type="NCBI Taxonomy" id="408172"/>
    <lineage>
        <taxon>unclassified sequences</taxon>
        <taxon>metagenomes</taxon>
        <taxon>ecological metagenomes</taxon>
    </lineage>
</organism>
<sequence>VAVSGPVNHDINHGFCVCFCDSRYLVLGIEQAAPHDTGAVAAG</sequence>